<keyword evidence="9" id="KW-0479">Metal-binding</keyword>
<keyword evidence="5 9" id="KW-0472">Membrane</keyword>
<feature type="transmembrane region" description="Helical" evidence="9">
    <location>
        <begin position="65"/>
        <end position="82"/>
    </location>
</feature>
<organism evidence="10">
    <name type="scientific">uncultured bacterium contig00002</name>
    <dbReference type="NCBI Taxonomy" id="1181494"/>
    <lineage>
        <taxon>Bacteria</taxon>
        <taxon>environmental samples</taxon>
    </lineage>
</organism>
<comment type="subcellular location">
    <subcellularLocation>
        <location evidence="1 9">Cell membrane</location>
        <topology evidence="1 9">Multi-pass membrane protein</topology>
    </subcellularLocation>
</comment>
<accession>A0A806KFY0</accession>
<keyword evidence="6 9" id="KW-0407">Ion channel</keyword>
<reference evidence="10" key="1">
    <citation type="submission" date="2012-03" db="EMBL/GenBank/DDBJ databases">
        <title>Functional metagenomics reveals considerable lignocellulase gene clusters in the gut microbiome of a wood-feeding higher termite.</title>
        <authorList>
            <person name="Liu N."/>
        </authorList>
    </citation>
    <scope>NUCLEOTIDE SEQUENCE</scope>
</reference>
<sequence length="125" mass="14089">MNFVFVFIGGGIGATFRYLTTQVESHIFHDRFLFGTVVVNCIGALLIGFLINIFDFYSLNIRWKLFLVTGFLGGYTTFSAYALESANYILGGNIKYAVLNILLSNVLCISFVFLGMWINKLIFVK</sequence>
<dbReference type="InterPro" id="IPR003691">
    <property type="entry name" value="FluC"/>
</dbReference>
<name>A0A806KFY0_9BACT</name>
<keyword evidence="4 9" id="KW-1133">Transmembrane helix</keyword>
<evidence type="ECO:0000256" key="6">
    <source>
        <dbReference type="ARBA" id="ARBA00023303"/>
    </source>
</evidence>
<gene>
    <name evidence="9" type="primary">fluC</name>
    <name evidence="9" type="synonym">crcB</name>
</gene>
<evidence type="ECO:0000256" key="7">
    <source>
        <dbReference type="ARBA" id="ARBA00035120"/>
    </source>
</evidence>
<comment type="similarity">
    <text evidence="7 9">Belongs to the fluoride channel Fluc/FEX (TC 1.A.43) family.</text>
</comment>
<keyword evidence="9" id="KW-0813">Transport</keyword>
<feature type="transmembrane region" description="Helical" evidence="9">
    <location>
        <begin position="94"/>
        <end position="118"/>
    </location>
</feature>
<dbReference type="EMBL" id="JQ844177">
    <property type="protein sequence ID" value="AGS51903.1"/>
    <property type="molecule type" value="Genomic_DNA"/>
</dbReference>
<evidence type="ECO:0000256" key="5">
    <source>
        <dbReference type="ARBA" id="ARBA00023136"/>
    </source>
</evidence>
<feature type="transmembrane region" description="Helical" evidence="9">
    <location>
        <begin position="32"/>
        <end position="53"/>
    </location>
</feature>
<dbReference type="GO" id="GO:0046872">
    <property type="term" value="F:metal ion binding"/>
    <property type="evidence" value="ECO:0007669"/>
    <property type="project" value="UniProtKB-KW"/>
</dbReference>
<dbReference type="AlphaFoldDB" id="A0A806KFY0"/>
<evidence type="ECO:0000256" key="2">
    <source>
        <dbReference type="ARBA" id="ARBA00022475"/>
    </source>
</evidence>
<protein>
    <recommendedName>
        <fullName evidence="9">Fluoride-specific ion channel FluC</fullName>
    </recommendedName>
</protein>
<evidence type="ECO:0000256" key="1">
    <source>
        <dbReference type="ARBA" id="ARBA00004651"/>
    </source>
</evidence>
<feature type="binding site" evidence="9">
    <location>
        <position position="76"/>
    </location>
    <ligand>
        <name>Na(+)</name>
        <dbReference type="ChEBI" id="CHEBI:29101"/>
        <note>structural</note>
    </ligand>
</feature>
<keyword evidence="3 9" id="KW-0812">Transmembrane</keyword>
<dbReference type="Pfam" id="PF02537">
    <property type="entry name" value="CRCB"/>
    <property type="match status" value="1"/>
</dbReference>
<evidence type="ECO:0000256" key="3">
    <source>
        <dbReference type="ARBA" id="ARBA00022692"/>
    </source>
</evidence>
<keyword evidence="9" id="KW-0915">Sodium</keyword>
<dbReference type="GO" id="GO:0062054">
    <property type="term" value="F:fluoride channel activity"/>
    <property type="evidence" value="ECO:0007669"/>
    <property type="project" value="UniProtKB-UniRule"/>
</dbReference>
<dbReference type="HAMAP" id="MF_00454">
    <property type="entry name" value="FluC"/>
    <property type="match status" value="1"/>
</dbReference>
<evidence type="ECO:0000256" key="8">
    <source>
        <dbReference type="ARBA" id="ARBA00035585"/>
    </source>
</evidence>
<feature type="binding site" evidence="9">
    <location>
        <position position="73"/>
    </location>
    <ligand>
        <name>Na(+)</name>
        <dbReference type="ChEBI" id="CHEBI:29101"/>
        <note>structural</note>
    </ligand>
</feature>
<evidence type="ECO:0000313" key="10">
    <source>
        <dbReference type="EMBL" id="AGS51903.1"/>
    </source>
</evidence>
<comment type="activity regulation">
    <text evidence="9">Na(+) is not transported, but it plays an essential structural role and its presence is essential for fluoride channel function.</text>
</comment>
<comment type="function">
    <text evidence="9">Fluoride-specific ion channel. Important for reducing fluoride concentration in the cell, thus reducing its toxicity.</text>
</comment>
<dbReference type="GO" id="GO:0140114">
    <property type="term" value="P:cellular detoxification of fluoride"/>
    <property type="evidence" value="ECO:0007669"/>
    <property type="project" value="UniProtKB-UniRule"/>
</dbReference>
<keyword evidence="9" id="KW-0406">Ion transport</keyword>
<keyword evidence="2 9" id="KW-1003">Cell membrane</keyword>
<evidence type="ECO:0000256" key="9">
    <source>
        <dbReference type="HAMAP-Rule" id="MF_00454"/>
    </source>
</evidence>
<proteinExistence type="inferred from homology"/>
<dbReference type="NCBIfam" id="TIGR00494">
    <property type="entry name" value="crcB"/>
    <property type="match status" value="1"/>
</dbReference>
<evidence type="ECO:0000256" key="4">
    <source>
        <dbReference type="ARBA" id="ARBA00022989"/>
    </source>
</evidence>
<comment type="catalytic activity">
    <reaction evidence="8">
        <text>fluoride(in) = fluoride(out)</text>
        <dbReference type="Rhea" id="RHEA:76159"/>
        <dbReference type="ChEBI" id="CHEBI:17051"/>
    </reaction>
    <physiologicalReaction direction="left-to-right" evidence="8">
        <dbReference type="Rhea" id="RHEA:76160"/>
    </physiologicalReaction>
</comment>
<dbReference type="GO" id="GO:0005886">
    <property type="term" value="C:plasma membrane"/>
    <property type="evidence" value="ECO:0007669"/>
    <property type="project" value="UniProtKB-SubCell"/>
</dbReference>